<dbReference type="PRINTS" id="PR00723">
    <property type="entry name" value="SUBTILISIN"/>
</dbReference>
<evidence type="ECO:0000256" key="7">
    <source>
        <dbReference type="ARBA" id="ARBA00022801"/>
    </source>
</evidence>
<dbReference type="EMBL" id="LZSX01000103">
    <property type="protein sequence ID" value="OBB78742.1"/>
    <property type="molecule type" value="Genomic_DNA"/>
</dbReference>
<evidence type="ECO:0000256" key="2">
    <source>
        <dbReference type="ARBA" id="ARBA00011073"/>
    </source>
</evidence>
<dbReference type="InterPro" id="IPR036852">
    <property type="entry name" value="Peptidase_S8/S53_dom_sf"/>
</dbReference>
<keyword evidence="9 13" id="KW-1133">Transmembrane helix</keyword>
<comment type="similarity">
    <text evidence="2 11">Belongs to the peptidase S8 family.</text>
</comment>
<dbReference type="InterPro" id="IPR000209">
    <property type="entry name" value="Peptidase_S8/S53_dom"/>
</dbReference>
<comment type="caution">
    <text evidence="16">The sequence shown here is derived from an EMBL/GenBank/DDBJ whole genome shotgun (WGS) entry which is preliminary data.</text>
</comment>
<feature type="transmembrane region" description="Helical" evidence="13">
    <location>
        <begin position="438"/>
        <end position="461"/>
    </location>
</feature>
<evidence type="ECO:0000256" key="13">
    <source>
        <dbReference type="SAM" id="Phobius"/>
    </source>
</evidence>
<keyword evidence="6 14" id="KW-0732">Signal</keyword>
<dbReference type="InterPro" id="IPR015500">
    <property type="entry name" value="Peptidase_S8_subtilisin-rel"/>
</dbReference>
<feature type="domain" description="Peptidase S8/S53" evidence="15">
    <location>
        <begin position="90"/>
        <end position="394"/>
    </location>
</feature>
<evidence type="ECO:0000256" key="6">
    <source>
        <dbReference type="ARBA" id="ARBA00022729"/>
    </source>
</evidence>
<dbReference type="PANTHER" id="PTHR42884">
    <property type="entry name" value="PROPROTEIN CONVERTASE SUBTILISIN/KEXIN-RELATED"/>
    <property type="match status" value="1"/>
</dbReference>
<dbReference type="RefSeq" id="WP_064885858.1">
    <property type="nucleotide sequence ID" value="NZ_LZSX01000103.1"/>
</dbReference>
<dbReference type="InterPro" id="IPR023834">
    <property type="entry name" value="T7SS_pept_S8A_mycosin"/>
</dbReference>
<evidence type="ECO:0000256" key="11">
    <source>
        <dbReference type="PROSITE-ProRule" id="PRU01240"/>
    </source>
</evidence>
<evidence type="ECO:0000256" key="1">
    <source>
        <dbReference type="ARBA" id="ARBA00004162"/>
    </source>
</evidence>
<dbReference type="AlphaFoldDB" id="A0A1A0V683"/>
<dbReference type="Pfam" id="PF00082">
    <property type="entry name" value="Peptidase_S8"/>
    <property type="match status" value="1"/>
</dbReference>
<organism evidence="16 17">
    <name type="scientific">Mycobacterium colombiense</name>
    <dbReference type="NCBI Taxonomy" id="339268"/>
    <lineage>
        <taxon>Bacteria</taxon>
        <taxon>Bacillati</taxon>
        <taxon>Actinomycetota</taxon>
        <taxon>Actinomycetes</taxon>
        <taxon>Mycobacteriales</taxon>
        <taxon>Mycobacteriaceae</taxon>
        <taxon>Mycobacterium</taxon>
        <taxon>Mycobacterium avium complex (MAC)</taxon>
    </lineage>
</organism>
<dbReference type="GO" id="GO:0016485">
    <property type="term" value="P:protein processing"/>
    <property type="evidence" value="ECO:0007669"/>
    <property type="project" value="TreeGrafter"/>
</dbReference>
<comment type="subcellular location">
    <subcellularLocation>
        <location evidence="1">Cell membrane</location>
        <topology evidence="1">Single-pass membrane protein</topology>
    </subcellularLocation>
</comment>
<dbReference type="Proteomes" id="UP000091914">
    <property type="component" value="Unassembled WGS sequence"/>
</dbReference>
<evidence type="ECO:0000256" key="9">
    <source>
        <dbReference type="ARBA" id="ARBA00022989"/>
    </source>
</evidence>
<evidence type="ECO:0000256" key="8">
    <source>
        <dbReference type="ARBA" id="ARBA00022825"/>
    </source>
</evidence>
<evidence type="ECO:0000259" key="15">
    <source>
        <dbReference type="Pfam" id="PF00082"/>
    </source>
</evidence>
<evidence type="ECO:0000256" key="5">
    <source>
        <dbReference type="ARBA" id="ARBA00022692"/>
    </source>
</evidence>
<dbReference type="SUPFAM" id="SSF52743">
    <property type="entry name" value="Subtilisin-like"/>
    <property type="match status" value="1"/>
</dbReference>
<keyword evidence="7" id="KW-0378">Hydrolase</keyword>
<evidence type="ECO:0000256" key="12">
    <source>
        <dbReference type="SAM" id="MobiDB-lite"/>
    </source>
</evidence>
<gene>
    <name evidence="16" type="ORF">A5760_21805</name>
</gene>
<dbReference type="OrthoDB" id="9798386at2"/>
<dbReference type="PANTHER" id="PTHR42884:SF14">
    <property type="entry name" value="NEUROENDOCRINE CONVERTASE 1"/>
    <property type="match status" value="1"/>
</dbReference>
<keyword evidence="10 13" id="KW-0472">Membrane</keyword>
<accession>A0A1A0V683</accession>
<keyword evidence="4 16" id="KW-0645">Protease</keyword>
<evidence type="ECO:0000313" key="16">
    <source>
        <dbReference type="EMBL" id="OBB78742.1"/>
    </source>
</evidence>
<protein>
    <submittedName>
        <fullName evidence="16">Type VII secretion-associated serine protease mycosin</fullName>
    </submittedName>
</protein>
<feature type="compositionally biased region" description="Pro residues" evidence="12">
    <location>
        <begin position="39"/>
        <end position="49"/>
    </location>
</feature>
<dbReference type="PROSITE" id="PS51892">
    <property type="entry name" value="SUBTILASE"/>
    <property type="match status" value="1"/>
</dbReference>
<evidence type="ECO:0000256" key="14">
    <source>
        <dbReference type="SAM" id="SignalP"/>
    </source>
</evidence>
<feature type="signal peptide" evidence="14">
    <location>
        <begin position="1"/>
        <end position="29"/>
    </location>
</feature>
<feature type="region of interest" description="Disordered" evidence="12">
    <location>
        <begin position="244"/>
        <end position="268"/>
    </location>
</feature>
<dbReference type="Gene3D" id="3.40.50.200">
    <property type="entry name" value="Peptidase S8/S53 domain"/>
    <property type="match status" value="1"/>
</dbReference>
<feature type="region of interest" description="Disordered" evidence="12">
    <location>
        <begin position="23"/>
        <end position="75"/>
    </location>
</feature>
<dbReference type="GO" id="GO:0005886">
    <property type="term" value="C:plasma membrane"/>
    <property type="evidence" value="ECO:0007669"/>
    <property type="project" value="UniProtKB-SubCell"/>
</dbReference>
<evidence type="ECO:0000256" key="4">
    <source>
        <dbReference type="ARBA" id="ARBA00022670"/>
    </source>
</evidence>
<feature type="compositionally biased region" description="Low complexity" evidence="12">
    <location>
        <begin position="23"/>
        <end position="38"/>
    </location>
</feature>
<keyword evidence="8" id="KW-0720">Serine protease</keyword>
<reference evidence="16 17" key="1">
    <citation type="submission" date="2016-06" db="EMBL/GenBank/DDBJ databases">
        <authorList>
            <person name="Kjaerup R.B."/>
            <person name="Dalgaard T.S."/>
            <person name="Juul-Madsen H.R."/>
        </authorList>
    </citation>
    <scope>NUCLEOTIDE SEQUENCE [LARGE SCALE GENOMIC DNA]</scope>
    <source>
        <strain evidence="16 17">852002-51834_SCH5396731</strain>
    </source>
</reference>
<keyword evidence="3" id="KW-1003">Cell membrane</keyword>
<name>A0A1A0V683_9MYCO</name>
<feature type="compositionally biased region" description="Gly residues" evidence="12">
    <location>
        <begin position="244"/>
        <end position="254"/>
    </location>
</feature>
<evidence type="ECO:0000256" key="3">
    <source>
        <dbReference type="ARBA" id="ARBA00022475"/>
    </source>
</evidence>
<comment type="caution">
    <text evidence="11">Lacks conserved residue(s) required for the propagation of feature annotation.</text>
</comment>
<proteinExistence type="inferred from homology"/>
<feature type="chain" id="PRO_5008299928" evidence="14">
    <location>
        <begin position="30"/>
        <end position="469"/>
    </location>
</feature>
<keyword evidence="5 13" id="KW-0812">Transmembrane</keyword>
<dbReference type="GO" id="GO:0004252">
    <property type="term" value="F:serine-type endopeptidase activity"/>
    <property type="evidence" value="ECO:0007669"/>
    <property type="project" value="InterPro"/>
</dbReference>
<dbReference type="NCBIfam" id="TIGR03921">
    <property type="entry name" value="T7SS_mycosin"/>
    <property type="match status" value="1"/>
</dbReference>
<evidence type="ECO:0000313" key="17">
    <source>
        <dbReference type="Proteomes" id="UP000091914"/>
    </source>
</evidence>
<sequence>MIRPASACCAAVLALLPAAATWTSPPASAISPPTVDPAAAPPSGSPGPGQPMEQRGPCSTSGVVPGSDPGAITPSQSMLNLPAAWQFSRGEGQLVAVLDTGVRPGPRLPNVEPGGDFVETTDGLTDCDGHGTLLAGVIAGQPSPDDGFSGVAPAARVVSIRTASAKFSPRTPGGDPMMARVSAEVSTLARAIVHAADLGARVIDIGSATCMPVDRPVDQAALGAAVRYAAVDKDAVIVAGAGDSGPTGAGGGGTSCESNPLTDLSRPNDPRNWAGVTSVSIPSWWQPYVLSAASLTPDGQPSKFTVSGPWVGVAAPGERIVSIGNADAGGLANGLPDEHQQLAALSGTGYAAGYVAGVAALVRSKYPDLNATAVLHRITATAHNGARDPSNVVGTGSVDPVAALTWQLPAGNQPGAASVKPVAVPPAPAPKDTKPRTVAVAGTAALAVLVALAGAVTAIAARRRKDSTP</sequence>
<evidence type="ECO:0000256" key="10">
    <source>
        <dbReference type="ARBA" id="ARBA00023136"/>
    </source>
</evidence>